<dbReference type="PANTHER" id="PTHR47547:SF1">
    <property type="entry name" value="ASPARTATE-PROTON SYMPORTER"/>
    <property type="match status" value="1"/>
</dbReference>
<keyword evidence="2 5" id="KW-0812">Transmembrane</keyword>
<evidence type="ECO:0000256" key="2">
    <source>
        <dbReference type="ARBA" id="ARBA00022692"/>
    </source>
</evidence>
<dbReference type="EMBL" id="CP024847">
    <property type="protein sequence ID" value="AUR52602.1"/>
    <property type="molecule type" value="Genomic_DNA"/>
</dbReference>
<keyword evidence="4 5" id="KW-0472">Membrane</keyword>
<feature type="transmembrane region" description="Helical" evidence="5">
    <location>
        <begin position="203"/>
        <end position="226"/>
    </location>
</feature>
<dbReference type="InterPro" id="IPR052962">
    <property type="entry name" value="AA_Transporter_AGT"/>
</dbReference>
<dbReference type="Proteomes" id="UP000236655">
    <property type="component" value="Chromosome"/>
</dbReference>
<dbReference type="PANTHER" id="PTHR47547">
    <property type="match status" value="1"/>
</dbReference>
<feature type="transmembrane region" description="Helical" evidence="5">
    <location>
        <begin position="238"/>
        <end position="261"/>
    </location>
</feature>
<reference evidence="7" key="1">
    <citation type="submission" date="2017-11" db="EMBL/GenBank/DDBJ databases">
        <authorList>
            <person name="Chan K.G."/>
            <person name="Lee L.S."/>
        </authorList>
    </citation>
    <scope>NUCLEOTIDE SEQUENCE [LARGE SCALE GENOMIC DNA]</scope>
    <source>
        <strain evidence="7">DSM 100970</strain>
    </source>
</reference>
<evidence type="ECO:0000256" key="1">
    <source>
        <dbReference type="ARBA" id="ARBA00004141"/>
    </source>
</evidence>
<feature type="transmembrane region" description="Helical" evidence="5">
    <location>
        <begin position="401"/>
        <end position="423"/>
    </location>
</feature>
<dbReference type="Pfam" id="PF13520">
    <property type="entry name" value="AA_permease_2"/>
    <property type="match status" value="1"/>
</dbReference>
<feature type="transmembrane region" description="Helical" evidence="5">
    <location>
        <begin position="123"/>
        <end position="147"/>
    </location>
</feature>
<feature type="transmembrane region" description="Helical" evidence="5">
    <location>
        <begin position="47"/>
        <end position="73"/>
    </location>
</feature>
<feature type="transmembrane region" description="Helical" evidence="5">
    <location>
        <begin position="12"/>
        <end position="35"/>
    </location>
</feature>
<evidence type="ECO:0000256" key="3">
    <source>
        <dbReference type="ARBA" id="ARBA00022989"/>
    </source>
</evidence>
<dbReference type="OrthoDB" id="9804700at2"/>
<feature type="transmembrane region" description="Helical" evidence="5">
    <location>
        <begin position="281"/>
        <end position="299"/>
    </location>
</feature>
<feature type="transmembrane region" description="Helical" evidence="5">
    <location>
        <begin position="429"/>
        <end position="449"/>
    </location>
</feature>
<keyword evidence="7" id="KW-1185">Reference proteome</keyword>
<dbReference type="AlphaFoldDB" id="A0A2I7N839"/>
<feature type="transmembrane region" description="Helical" evidence="5">
    <location>
        <begin position="346"/>
        <end position="364"/>
    </location>
</feature>
<evidence type="ECO:0008006" key="8">
    <source>
        <dbReference type="Google" id="ProtNLM"/>
    </source>
</evidence>
<evidence type="ECO:0000313" key="7">
    <source>
        <dbReference type="Proteomes" id="UP000236655"/>
    </source>
</evidence>
<evidence type="ECO:0000256" key="5">
    <source>
        <dbReference type="SAM" id="Phobius"/>
    </source>
</evidence>
<proteinExistence type="predicted"/>
<evidence type="ECO:0000256" key="4">
    <source>
        <dbReference type="ARBA" id="ARBA00023136"/>
    </source>
</evidence>
<sequence length="531" mass="58504">MECSIPKHKIGLLSVIAISTTGIIGSGWLFSAYLGAKIAGAGVYLSWVLTLVFFILMALVIAEIVAIFPLRGIIGRMGSLSHNKYFGVIFAFAIWLELVGSIPGEAQASVEYLAGISPHLSKLLISDGALTAAGLAFTFLFLVAYWLANMFGIKFFAKVNNSIAAVKVVLPALIALIIIGTSFHPANFTAYKDSFMPYGMNSIILAMTSTGMIYSFNGFQLCASFASEIENPGRNLPLGMVISIIICFFIYVILQTAFIGALDTQQLVTNGWASLNFSSPFAQIATMIGLNFVTMVLYADACISPSGTGITFVGSGSRVLYSMASERQMPSMLAVLDKKHNFEKRAMFFNFGVAVVFLYLFHSWAVLINFITALIILMYMIIPISLIALRHSHATMERNFRLPFANIICAILFLVQSIFFIFIGAKDMLYLTLTMSALMAVFMMLHARGQDGYSFMDVAKISLPFVGFLWMITILILVGPSNYGGHDYLNYGAFYAAYVVVSLYAFYHFTNKKFVDKCQEIRTMDKVKIVE</sequence>
<organism evidence="6 7">
    <name type="scientific">Aquella oligotrophica</name>
    <dbReference type="NCBI Taxonomy" id="2067065"/>
    <lineage>
        <taxon>Bacteria</taxon>
        <taxon>Pseudomonadati</taxon>
        <taxon>Pseudomonadota</taxon>
        <taxon>Betaproteobacteria</taxon>
        <taxon>Neisseriales</taxon>
        <taxon>Neisseriaceae</taxon>
        <taxon>Aquella</taxon>
    </lineage>
</organism>
<dbReference type="PIRSF" id="PIRSF006060">
    <property type="entry name" value="AA_transporter"/>
    <property type="match status" value="1"/>
</dbReference>
<dbReference type="RefSeq" id="WP_102951891.1">
    <property type="nucleotide sequence ID" value="NZ_CP024847.1"/>
</dbReference>
<feature type="transmembrane region" description="Helical" evidence="5">
    <location>
        <begin position="461"/>
        <end position="482"/>
    </location>
</feature>
<feature type="transmembrane region" description="Helical" evidence="5">
    <location>
        <begin position="85"/>
        <end position="103"/>
    </location>
</feature>
<dbReference type="InterPro" id="IPR002293">
    <property type="entry name" value="AA/rel_permease1"/>
</dbReference>
<keyword evidence="3 5" id="KW-1133">Transmembrane helix</keyword>
<dbReference type="GO" id="GO:0022857">
    <property type="term" value="F:transmembrane transporter activity"/>
    <property type="evidence" value="ECO:0007669"/>
    <property type="project" value="InterPro"/>
</dbReference>
<dbReference type="GO" id="GO:0016020">
    <property type="term" value="C:membrane"/>
    <property type="evidence" value="ECO:0007669"/>
    <property type="project" value="UniProtKB-SubCell"/>
</dbReference>
<gene>
    <name evidence="6" type="ORF">CUN60_09940</name>
</gene>
<accession>A0A2I7N839</accession>
<feature type="transmembrane region" description="Helical" evidence="5">
    <location>
        <begin position="370"/>
        <end position="389"/>
    </location>
</feature>
<name>A0A2I7N839_9NEIS</name>
<protein>
    <recommendedName>
        <fullName evidence="8">APC family permease</fullName>
    </recommendedName>
</protein>
<dbReference type="Gene3D" id="1.20.1740.10">
    <property type="entry name" value="Amino acid/polyamine transporter I"/>
    <property type="match status" value="1"/>
</dbReference>
<dbReference type="KEGG" id="nba:CUN60_09940"/>
<comment type="subcellular location">
    <subcellularLocation>
        <location evidence="1">Membrane</location>
        <topology evidence="1">Multi-pass membrane protein</topology>
    </subcellularLocation>
</comment>
<feature type="transmembrane region" description="Helical" evidence="5">
    <location>
        <begin position="159"/>
        <end position="183"/>
    </location>
</feature>
<evidence type="ECO:0000313" key="6">
    <source>
        <dbReference type="EMBL" id="AUR52602.1"/>
    </source>
</evidence>
<feature type="transmembrane region" description="Helical" evidence="5">
    <location>
        <begin position="488"/>
        <end position="507"/>
    </location>
</feature>